<accession>A0A7J7J8K1</accession>
<dbReference type="EMBL" id="VXIV02002925">
    <property type="protein sequence ID" value="KAF6021976.1"/>
    <property type="molecule type" value="Genomic_DNA"/>
</dbReference>
<organism evidence="10 11">
    <name type="scientific">Bugula neritina</name>
    <name type="common">Brown bryozoan</name>
    <name type="synonym">Sertularia neritina</name>
    <dbReference type="NCBI Taxonomy" id="10212"/>
    <lineage>
        <taxon>Eukaryota</taxon>
        <taxon>Metazoa</taxon>
        <taxon>Spiralia</taxon>
        <taxon>Lophotrochozoa</taxon>
        <taxon>Bryozoa</taxon>
        <taxon>Gymnolaemata</taxon>
        <taxon>Cheilostomatida</taxon>
        <taxon>Flustrina</taxon>
        <taxon>Buguloidea</taxon>
        <taxon>Bugulidae</taxon>
        <taxon>Bugula</taxon>
    </lineage>
</organism>
<dbReference type="PANTHER" id="PTHR11153">
    <property type="entry name" value="SIDEROFLEXIN"/>
    <property type="match status" value="1"/>
</dbReference>
<dbReference type="InterPro" id="IPR004686">
    <property type="entry name" value="Mtc"/>
</dbReference>
<comment type="similarity">
    <text evidence="2">Belongs to the sideroflexin family.</text>
</comment>
<evidence type="ECO:0000256" key="2">
    <source>
        <dbReference type="ARBA" id="ARBA00005974"/>
    </source>
</evidence>
<comment type="caution">
    <text evidence="10">The sequence shown here is derived from an EMBL/GenBank/DDBJ whole genome shotgun (WGS) entry which is preliminary data.</text>
</comment>
<dbReference type="OrthoDB" id="6608471at2759"/>
<keyword evidence="11" id="KW-1185">Reference proteome</keyword>
<keyword evidence="6 9" id="KW-1133">Transmembrane helix</keyword>
<evidence type="ECO:0000256" key="7">
    <source>
        <dbReference type="ARBA" id="ARBA00023128"/>
    </source>
</evidence>
<evidence type="ECO:0000256" key="4">
    <source>
        <dbReference type="ARBA" id="ARBA00022692"/>
    </source>
</evidence>
<comment type="subcellular location">
    <subcellularLocation>
        <location evidence="1">Mitochondrion membrane</location>
        <topology evidence="1">Multi-pass membrane protein</topology>
    </subcellularLocation>
</comment>
<evidence type="ECO:0000313" key="10">
    <source>
        <dbReference type="EMBL" id="KAF6021976.1"/>
    </source>
</evidence>
<evidence type="ECO:0000256" key="1">
    <source>
        <dbReference type="ARBA" id="ARBA00004225"/>
    </source>
</evidence>
<dbReference type="PANTHER" id="PTHR11153:SF6">
    <property type="entry name" value="SIDEROFLEXIN-5"/>
    <property type="match status" value="1"/>
</dbReference>
<feature type="transmembrane region" description="Helical" evidence="9">
    <location>
        <begin position="151"/>
        <end position="172"/>
    </location>
</feature>
<reference evidence="10" key="1">
    <citation type="submission" date="2020-06" db="EMBL/GenBank/DDBJ databases">
        <title>Draft genome of Bugula neritina, a colonial animal packing powerful symbionts and potential medicines.</title>
        <authorList>
            <person name="Rayko M."/>
        </authorList>
    </citation>
    <scope>NUCLEOTIDE SEQUENCE [LARGE SCALE GENOMIC DNA]</scope>
    <source>
        <strain evidence="10">Kwan_BN1</strain>
    </source>
</reference>
<keyword evidence="8 9" id="KW-0472">Membrane</keyword>
<keyword evidence="7" id="KW-0496">Mitochondrion</keyword>
<proteinExistence type="inferred from homology"/>
<evidence type="ECO:0000256" key="8">
    <source>
        <dbReference type="ARBA" id="ARBA00023136"/>
    </source>
</evidence>
<keyword evidence="5" id="KW-0029">Amino-acid transport</keyword>
<dbReference type="GO" id="GO:0006865">
    <property type="term" value="P:amino acid transport"/>
    <property type="evidence" value="ECO:0007669"/>
    <property type="project" value="UniProtKB-KW"/>
</dbReference>
<evidence type="ECO:0000256" key="3">
    <source>
        <dbReference type="ARBA" id="ARBA00022448"/>
    </source>
</evidence>
<gene>
    <name evidence="10" type="ORF">EB796_019716</name>
</gene>
<dbReference type="GO" id="GO:0015075">
    <property type="term" value="F:monoatomic ion transmembrane transporter activity"/>
    <property type="evidence" value="ECO:0007669"/>
    <property type="project" value="InterPro"/>
</dbReference>
<sequence length="211" mass="23085">MDDSKVTFPPPFKLGGTMYDQSTFKGRLFHFCGLVDPRSLFVSDTRLKAATDLLDSYQKGTISPAVTDKELWEAQRIKQSIIHPDTGQKVFMPVRMSGFIPFNTPVVVGLLLPNQSIGATILWQWLNQSHNAWYNYANRNATKPTPTSSLLMGYFGAVGSAVSIAVGLNVGLSKLKGFTPEVKALLGRFVPYPAVGKCMSFRGTSTSSILS</sequence>
<name>A0A7J7J8K1_BUGNE</name>
<dbReference type="GO" id="GO:1990542">
    <property type="term" value="P:mitochondrial transmembrane transport"/>
    <property type="evidence" value="ECO:0007669"/>
    <property type="project" value="TreeGrafter"/>
</dbReference>
<dbReference type="Proteomes" id="UP000593567">
    <property type="component" value="Unassembled WGS sequence"/>
</dbReference>
<dbReference type="GO" id="GO:0005743">
    <property type="term" value="C:mitochondrial inner membrane"/>
    <property type="evidence" value="ECO:0007669"/>
    <property type="project" value="TreeGrafter"/>
</dbReference>
<dbReference type="Pfam" id="PF03820">
    <property type="entry name" value="SFXNs"/>
    <property type="match status" value="1"/>
</dbReference>
<evidence type="ECO:0000256" key="6">
    <source>
        <dbReference type="ARBA" id="ARBA00022989"/>
    </source>
</evidence>
<evidence type="ECO:0000313" key="11">
    <source>
        <dbReference type="Proteomes" id="UP000593567"/>
    </source>
</evidence>
<evidence type="ECO:0000256" key="9">
    <source>
        <dbReference type="SAM" id="Phobius"/>
    </source>
</evidence>
<dbReference type="AlphaFoldDB" id="A0A7J7J8K1"/>
<protein>
    <submittedName>
        <fullName evidence="10">SFXN5</fullName>
    </submittedName>
</protein>
<keyword evidence="4 9" id="KW-0812">Transmembrane</keyword>
<keyword evidence="3" id="KW-0813">Transport</keyword>
<evidence type="ECO:0000256" key="5">
    <source>
        <dbReference type="ARBA" id="ARBA00022970"/>
    </source>
</evidence>